<dbReference type="SUPFAM" id="SSF53756">
    <property type="entry name" value="UDP-Glycosyltransferase/glycogen phosphorylase"/>
    <property type="match status" value="1"/>
</dbReference>
<sequence>MVFPVHPRTAKNLRRFNLMRKLKESNNVLLLPPIGYFDFLMLMKHCTLIMTDSGGLQASRRSYSS</sequence>
<dbReference type="EMBL" id="QMQX01000088">
    <property type="protein sequence ID" value="RLE51744.1"/>
    <property type="molecule type" value="Genomic_DNA"/>
</dbReference>
<organism evidence="2 3">
    <name type="scientific">Thermoproteota archaeon</name>
    <dbReference type="NCBI Taxonomy" id="2056631"/>
    <lineage>
        <taxon>Archaea</taxon>
        <taxon>Thermoproteota</taxon>
    </lineage>
</organism>
<dbReference type="InterPro" id="IPR029767">
    <property type="entry name" value="WecB-like"/>
</dbReference>
<dbReference type="PANTHER" id="PTHR43174">
    <property type="entry name" value="UDP-N-ACETYLGLUCOSAMINE 2-EPIMERASE"/>
    <property type="match status" value="1"/>
</dbReference>
<dbReference type="AlphaFoldDB" id="A0A497EWI4"/>
<protein>
    <recommendedName>
        <fullName evidence="1">UDP-N-acetylglucosamine 2-epimerase domain-containing protein</fullName>
    </recommendedName>
</protein>
<gene>
    <name evidence="2" type="ORF">DRJ33_05285</name>
</gene>
<dbReference type="Gene3D" id="3.40.50.2000">
    <property type="entry name" value="Glycogen Phosphorylase B"/>
    <property type="match status" value="1"/>
</dbReference>
<dbReference type="Pfam" id="PF02350">
    <property type="entry name" value="Epimerase_2"/>
    <property type="match status" value="1"/>
</dbReference>
<evidence type="ECO:0000313" key="3">
    <source>
        <dbReference type="Proteomes" id="UP000272051"/>
    </source>
</evidence>
<evidence type="ECO:0000259" key="1">
    <source>
        <dbReference type="Pfam" id="PF02350"/>
    </source>
</evidence>
<comment type="caution">
    <text evidence="2">The sequence shown here is derived from an EMBL/GenBank/DDBJ whole genome shotgun (WGS) entry which is preliminary data.</text>
</comment>
<evidence type="ECO:0000313" key="2">
    <source>
        <dbReference type="EMBL" id="RLE51744.1"/>
    </source>
</evidence>
<dbReference type="PANTHER" id="PTHR43174:SF1">
    <property type="entry name" value="UDP-N-ACETYLGLUCOSAMINE 2-EPIMERASE"/>
    <property type="match status" value="1"/>
</dbReference>
<proteinExistence type="predicted"/>
<dbReference type="Proteomes" id="UP000272051">
    <property type="component" value="Unassembled WGS sequence"/>
</dbReference>
<accession>A0A497EWI4</accession>
<name>A0A497EWI4_9CREN</name>
<feature type="domain" description="UDP-N-acetylglucosamine 2-epimerase" evidence="1">
    <location>
        <begin position="1"/>
        <end position="57"/>
    </location>
</feature>
<dbReference type="InterPro" id="IPR003331">
    <property type="entry name" value="UDP_GlcNAc_Epimerase_2_dom"/>
</dbReference>
<reference evidence="2 3" key="1">
    <citation type="submission" date="2018-06" db="EMBL/GenBank/DDBJ databases">
        <title>Extensive metabolic versatility and redundancy in microbially diverse, dynamic hydrothermal sediments.</title>
        <authorList>
            <person name="Dombrowski N."/>
            <person name="Teske A."/>
            <person name="Baker B.J."/>
        </authorList>
    </citation>
    <scope>NUCLEOTIDE SEQUENCE [LARGE SCALE GENOMIC DNA]</scope>
    <source>
        <strain evidence="2">B34_G17</strain>
    </source>
</reference>